<dbReference type="InterPro" id="IPR036770">
    <property type="entry name" value="Ankyrin_rpt-contain_sf"/>
</dbReference>
<dbReference type="GO" id="GO:0000502">
    <property type="term" value="C:proteasome complex"/>
    <property type="evidence" value="ECO:0007669"/>
    <property type="project" value="UniProtKB-KW"/>
</dbReference>
<sequence>MPARDLSDIIAEDLKLLVVIDLSGGLADTLLTEIVWRFCNRIEKHGPYEDLYSLGIASDILQQDVCTVSWYYRLWHSWQPWIACPSNFPEQSLDKLAKNERIAINISNLSKLGPFHRNYCFCISNGNSRVPDTTRVCQITYSPVNGLLGSVLMSSSSLRERYIGASSYGGLYDSCLYTEIFSLLKRHVFVENVVILKCPELAGIEIINNVKNLNSFKEAELIYWFIPIDEVTRCFKWICSRAGKGYWNRRSGLTTLRLIMLQMSFEKGGVSPKYGLQSLGARHSRGTGAEKLSVPFDFYDSSSSEAFSFQGVREVSRVVSVVECVNDSDDAKKDINAKNKYSAFCATTWSIRNLQNYSLCREREKATVTGMEHYCYLLEIMCLYSPATRFAVPASSREISCRELLIEEGANIDVVDRAGQTPLMSAVICYNKEDSGLNSGVGFTYGCGPAEPCWNMWAEVMFFVLLDLPYSMPLACYCVGCGELVRTVPLGGAEWIMVSGNGAVGRWLFVAGRFVPGASYLLLVDASKSRIVGILLLRRQPPVLDTWAVPEVSVCLETVVARRADTSGVRSGAGRAHEGSWVGPAAAGRL</sequence>
<dbReference type="EMBL" id="BQNB010010121">
    <property type="protein sequence ID" value="GJS73006.1"/>
    <property type="molecule type" value="Genomic_DNA"/>
</dbReference>
<gene>
    <name evidence="2" type="ORF">Tco_0705847</name>
</gene>
<evidence type="ECO:0000256" key="1">
    <source>
        <dbReference type="SAM" id="MobiDB-lite"/>
    </source>
</evidence>
<comment type="caution">
    <text evidence="2">The sequence shown here is derived from an EMBL/GenBank/DDBJ whole genome shotgun (WGS) entry which is preliminary data.</text>
</comment>
<reference evidence="2" key="1">
    <citation type="journal article" date="2022" name="Int. J. Mol. Sci.">
        <title>Draft Genome of Tanacetum Coccineum: Genomic Comparison of Closely Related Tanacetum-Family Plants.</title>
        <authorList>
            <person name="Yamashiro T."/>
            <person name="Shiraishi A."/>
            <person name="Nakayama K."/>
            <person name="Satake H."/>
        </authorList>
    </citation>
    <scope>NUCLEOTIDE SEQUENCE</scope>
</reference>
<keyword evidence="3" id="KW-1185">Reference proteome</keyword>
<name>A0ABQ4Y7A6_9ASTR</name>
<organism evidence="2 3">
    <name type="scientific">Tanacetum coccineum</name>
    <dbReference type="NCBI Taxonomy" id="301880"/>
    <lineage>
        <taxon>Eukaryota</taxon>
        <taxon>Viridiplantae</taxon>
        <taxon>Streptophyta</taxon>
        <taxon>Embryophyta</taxon>
        <taxon>Tracheophyta</taxon>
        <taxon>Spermatophyta</taxon>
        <taxon>Magnoliopsida</taxon>
        <taxon>eudicotyledons</taxon>
        <taxon>Gunneridae</taxon>
        <taxon>Pentapetalae</taxon>
        <taxon>asterids</taxon>
        <taxon>campanulids</taxon>
        <taxon>Asterales</taxon>
        <taxon>Asteraceae</taxon>
        <taxon>Asteroideae</taxon>
        <taxon>Anthemideae</taxon>
        <taxon>Anthemidinae</taxon>
        <taxon>Tanacetum</taxon>
    </lineage>
</organism>
<dbReference type="SUPFAM" id="SSF48403">
    <property type="entry name" value="Ankyrin repeat"/>
    <property type="match status" value="1"/>
</dbReference>
<feature type="region of interest" description="Disordered" evidence="1">
    <location>
        <begin position="569"/>
        <end position="590"/>
    </location>
</feature>
<reference evidence="2" key="2">
    <citation type="submission" date="2022-01" db="EMBL/GenBank/DDBJ databases">
        <authorList>
            <person name="Yamashiro T."/>
            <person name="Shiraishi A."/>
            <person name="Satake H."/>
            <person name="Nakayama K."/>
        </authorList>
    </citation>
    <scope>NUCLEOTIDE SEQUENCE</scope>
</reference>
<evidence type="ECO:0000313" key="3">
    <source>
        <dbReference type="Proteomes" id="UP001151760"/>
    </source>
</evidence>
<keyword evidence="2" id="KW-0647">Proteasome</keyword>
<evidence type="ECO:0000313" key="2">
    <source>
        <dbReference type="EMBL" id="GJS73006.1"/>
    </source>
</evidence>
<dbReference type="Proteomes" id="UP001151760">
    <property type="component" value="Unassembled WGS sequence"/>
</dbReference>
<accession>A0ABQ4Y7A6</accession>
<protein>
    <submittedName>
        <fullName evidence="2">26S proteasome non-ATPase regulatory subunit 10</fullName>
    </submittedName>
</protein>
<dbReference type="Gene3D" id="1.25.40.20">
    <property type="entry name" value="Ankyrin repeat-containing domain"/>
    <property type="match status" value="1"/>
</dbReference>
<proteinExistence type="predicted"/>